<sequence length="438" mass="48774">MYHNILTTSILLSLASTVTSRAQGTATVDLSKEVGKPQALGSGFIYGWPDNGTHADNSIPDGLVTAIKFNSNRGGGAQIPSLGWATGGYEGYLGRFNSTLSNYLTTRKYNADFILLPHDLWGADGGQGSESPYPGDNGNWTEMELFWGQLVSDLKAHGMLEGLVIDVWNEPDIDIFWARSWSQFLEYYNRATKLLRKALPDTLLSGPANAHSPILTDEKWKAWLESVAGNETIPDRFSWHQIGTGSREPDTTIPDFTTLREQYGVPDKPIDINEYAALDEQNPANSVFYLAQLERHNLRGLRANWGSKTDLHDWMANLVYKTSDGIYYPNDEWQVYKYYASMEGERVATEASEDRKFDVFATKDAQGIKILAGTRTIKAPYDITVSGLKAAGLPEEGEIKVQTYRFDWAGPEGKVGDPVDIGVKTYSYSSYKVKFQIL</sequence>
<comment type="similarity">
    <text evidence="1">Belongs to the glycosyl hydrolase 39 family.</text>
</comment>
<organism evidence="6 7">
    <name type="scientific">Fusarium equiseti</name>
    <name type="common">Fusarium scirpi</name>
    <dbReference type="NCBI Taxonomy" id="61235"/>
    <lineage>
        <taxon>Eukaryota</taxon>
        <taxon>Fungi</taxon>
        <taxon>Dikarya</taxon>
        <taxon>Ascomycota</taxon>
        <taxon>Pezizomycotina</taxon>
        <taxon>Sordariomycetes</taxon>
        <taxon>Hypocreomycetidae</taxon>
        <taxon>Hypocreales</taxon>
        <taxon>Nectriaceae</taxon>
        <taxon>Fusarium</taxon>
        <taxon>Fusarium incarnatum-equiseti species complex</taxon>
    </lineage>
</organism>
<accession>A0ABQ8RPC6</accession>
<dbReference type="EMBL" id="JAOQBH010000003">
    <property type="protein sequence ID" value="KAJ4138753.1"/>
    <property type="molecule type" value="Genomic_DNA"/>
</dbReference>
<keyword evidence="7" id="KW-1185">Reference proteome</keyword>
<keyword evidence="4" id="KW-0732">Signal</keyword>
<keyword evidence="3" id="KW-0326">Glycosidase</keyword>
<evidence type="ECO:0000259" key="5">
    <source>
        <dbReference type="Pfam" id="PF01229"/>
    </source>
</evidence>
<dbReference type="Proteomes" id="UP001152024">
    <property type="component" value="Unassembled WGS sequence"/>
</dbReference>
<name>A0ABQ8RPC6_FUSEQ</name>
<feature type="chain" id="PRO_5045044781" description="Glycosyl hydrolases family 39 N-terminal catalytic domain-containing protein" evidence="4">
    <location>
        <begin position="23"/>
        <end position="438"/>
    </location>
</feature>
<evidence type="ECO:0000313" key="6">
    <source>
        <dbReference type="EMBL" id="KAJ4138753.1"/>
    </source>
</evidence>
<evidence type="ECO:0000256" key="4">
    <source>
        <dbReference type="SAM" id="SignalP"/>
    </source>
</evidence>
<evidence type="ECO:0000256" key="2">
    <source>
        <dbReference type="ARBA" id="ARBA00022801"/>
    </source>
</evidence>
<dbReference type="Pfam" id="PF01229">
    <property type="entry name" value="Glyco_hydro_39"/>
    <property type="match status" value="1"/>
</dbReference>
<dbReference type="InterPro" id="IPR017853">
    <property type="entry name" value="GH"/>
</dbReference>
<dbReference type="InterPro" id="IPR049166">
    <property type="entry name" value="GH39_cat"/>
</dbReference>
<reference evidence="6" key="1">
    <citation type="submission" date="2022-09" db="EMBL/GenBank/DDBJ databases">
        <title>Fusarium specimens isolated from Avocado Roots.</title>
        <authorList>
            <person name="Stajich J."/>
            <person name="Roper C."/>
            <person name="Heimlech-Rivalta G."/>
        </authorList>
    </citation>
    <scope>NUCLEOTIDE SEQUENCE</scope>
    <source>
        <strain evidence="6">CF00095</strain>
    </source>
</reference>
<protein>
    <recommendedName>
        <fullName evidence="5">Glycosyl hydrolases family 39 N-terminal catalytic domain-containing protein</fullName>
    </recommendedName>
</protein>
<feature type="signal peptide" evidence="4">
    <location>
        <begin position="1"/>
        <end position="22"/>
    </location>
</feature>
<evidence type="ECO:0000256" key="1">
    <source>
        <dbReference type="ARBA" id="ARBA00008875"/>
    </source>
</evidence>
<gene>
    <name evidence="6" type="ORF">NW768_002625</name>
</gene>
<feature type="domain" description="Glycosyl hydrolases family 39 N-terminal catalytic" evidence="5">
    <location>
        <begin position="164"/>
        <end position="241"/>
    </location>
</feature>
<evidence type="ECO:0000256" key="3">
    <source>
        <dbReference type="ARBA" id="ARBA00023295"/>
    </source>
</evidence>
<comment type="caution">
    <text evidence="6">The sequence shown here is derived from an EMBL/GenBank/DDBJ whole genome shotgun (WGS) entry which is preliminary data.</text>
</comment>
<dbReference type="Gene3D" id="3.20.20.80">
    <property type="entry name" value="Glycosidases"/>
    <property type="match status" value="1"/>
</dbReference>
<proteinExistence type="inferred from homology"/>
<dbReference type="SUPFAM" id="SSF51445">
    <property type="entry name" value="(Trans)glycosidases"/>
    <property type="match status" value="1"/>
</dbReference>
<keyword evidence="2" id="KW-0378">Hydrolase</keyword>
<evidence type="ECO:0000313" key="7">
    <source>
        <dbReference type="Proteomes" id="UP001152024"/>
    </source>
</evidence>